<dbReference type="InterPro" id="IPR050179">
    <property type="entry name" value="Trans_hexapeptide_repeat"/>
</dbReference>
<dbReference type="AlphaFoldDB" id="A0A6M5Y6P7"/>
<evidence type="ECO:0008006" key="4">
    <source>
        <dbReference type="Google" id="ProtNLM"/>
    </source>
</evidence>
<dbReference type="Gene3D" id="2.160.10.10">
    <property type="entry name" value="Hexapeptide repeat proteins"/>
    <property type="match status" value="2"/>
</dbReference>
<dbReference type="KEGG" id="stae:HNV11_05530"/>
<protein>
    <recommendedName>
        <fullName evidence="4">N-acetyltransferase</fullName>
    </recommendedName>
</protein>
<comment type="similarity">
    <text evidence="1">Belongs to the transferase hexapeptide repeat family.</text>
</comment>
<dbReference type="InterPro" id="IPR011004">
    <property type="entry name" value="Trimer_LpxA-like_sf"/>
</dbReference>
<dbReference type="Proteomes" id="UP000502756">
    <property type="component" value="Chromosome"/>
</dbReference>
<sequence>MLSFTPEQIVSSQARIAENVKVGKYTIIEDDVDIEEDVEIGNFCMICSGTRIGKGTVIKNYVEIRKNTQIGSGCYIDSQVAFSGSSVIGNKVTLRYGTIIARGVRIGDGTYVAPRVMTNNLDQNLDQVGGANIGSNCFISTNVVLQHGITVADNVVVGTLAFVNKDCEEGNVYVGVPARKLHS</sequence>
<proteinExistence type="inferred from homology"/>
<evidence type="ECO:0000256" key="1">
    <source>
        <dbReference type="ARBA" id="ARBA00007274"/>
    </source>
</evidence>
<name>A0A6M5Y6P7_9BACT</name>
<accession>A0A6M5Y6P7</accession>
<dbReference type="EMBL" id="CP053435">
    <property type="protein sequence ID" value="QJW88881.1"/>
    <property type="molecule type" value="Genomic_DNA"/>
</dbReference>
<gene>
    <name evidence="2" type="ORF">HNV11_05530</name>
</gene>
<dbReference type="PANTHER" id="PTHR43300">
    <property type="entry name" value="ACETYLTRANSFERASE"/>
    <property type="match status" value="1"/>
</dbReference>
<dbReference type="InterPro" id="IPR001451">
    <property type="entry name" value="Hexapep"/>
</dbReference>
<evidence type="ECO:0000313" key="2">
    <source>
        <dbReference type="EMBL" id="QJW88881.1"/>
    </source>
</evidence>
<reference evidence="2 3" key="1">
    <citation type="submission" date="2020-05" db="EMBL/GenBank/DDBJ databases">
        <title>Genome sequencing of Spirosoma sp. TS118.</title>
        <authorList>
            <person name="Lee J.-H."/>
            <person name="Jeong S."/>
            <person name="Zhao L."/>
            <person name="Jung J.-H."/>
            <person name="Kim M.-K."/>
            <person name="Lim S."/>
        </authorList>
    </citation>
    <scope>NUCLEOTIDE SEQUENCE [LARGE SCALE GENOMIC DNA]</scope>
    <source>
        <strain evidence="2 3">TS118</strain>
    </source>
</reference>
<dbReference type="RefSeq" id="WP_171738720.1">
    <property type="nucleotide sequence ID" value="NZ_CP053435.1"/>
</dbReference>
<evidence type="ECO:0000313" key="3">
    <source>
        <dbReference type="Proteomes" id="UP000502756"/>
    </source>
</evidence>
<dbReference type="Pfam" id="PF00132">
    <property type="entry name" value="Hexapep"/>
    <property type="match status" value="1"/>
</dbReference>
<dbReference type="SUPFAM" id="SSF51161">
    <property type="entry name" value="Trimeric LpxA-like enzymes"/>
    <property type="match status" value="1"/>
</dbReference>
<organism evidence="2 3">
    <name type="scientific">Spirosoma taeanense</name>
    <dbReference type="NCBI Taxonomy" id="2735870"/>
    <lineage>
        <taxon>Bacteria</taxon>
        <taxon>Pseudomonadati</taxon>
        <taxon>Bacteroidota</taxon>
        <taxon>Cytophagia</taxon>
        <taxon>Cytophagales</taxon>
        <taxon>Cytophagaceae</taxon>
        <taxon>Spirosoma</taxon>
    </lineage>
</organism>
<dbReference type="PANTHER" id="PTHR43300:SF7">
    <property type="entry name" value="UDP-N-ACETYLBACILLOSAMINE N-ACETYLTRANSFERASE"/>
    <property type="match status" value="1"/>
</dbReference>
<keyword evidence="3" id="KW-1185">Reference proteome</keyword>